<dbReference type="Pfam" id="PF01578">
    <property type="entry name" value="Cytochrom_C_asm"/>
    <property type="match status" value="1"/>
</dbReference>
<evidence type="ECO:0000256" key="3">
    <source>
        <dbReference type="SAM" id="Phobius"/>
    </source>
</evidence>
<feature type="transmembrane region" description="Helical" evidence="3">
    <location>
        <begin position="217"/>
        <end position="239"/>
    </location>
</feature>
<dbReference type="RefSeq" id="WP_258568713.1">
    <property type="nucleotide sequence ID" value="NZ_CP092900.1"/>
</dbReference>
<keyword evidence="3" id="KW-0812">Transmembrane</keyword>
<feature type="transmembrane region" description="Helical" evidence="3">
    <location>
        <begin position="32"/>
        <end position="54"/>
    </location>
</feature>
<evidence type="ECO:0000256" key="1">
    <source>
        <dbReference type="ARBA" id="ARBA00009186"/>
    </source>
</evidence>
<keyword evidence="2" id="KW-0201">Cytochrome c-type biogenesis</keyword>
<dbReference type="PRINTS" id="PR01410">
    <property type="entry name" value="CCBIOGENESIS"/>
</dbReference>
<evidence type="ECO:0000313" key="5">
    <source>
        <dbReference type="EMBL" id="UTC24924.1"/>
    </source>
</evidence>
<feature type="transmembrane region" description="Helical" evidence="3">
    <location>
        <begin position="251"/>
        <end position="273"/>
    </location>
</feature>
<protein>
    <submittedName>
        <fullName evidence="5">Cytochrome c biogenesis protein CcsA</fullName>
    </submittedName>
</protein>
<keyword evidence="3" id="KW-0472">Membrane</keyword>
<accession>A0ABY5DMH2</accession>
<feature type="transmembrane region" description="Helical" evidence="3">
    <location>
        <begin position="75"/>
        <end position="96"/>
    </location>
</feature>
<evidence type="ECO:0000256" key="2">
    <source>
        <dbReference type="ARBA" id="ARBA00022748"/>
    </source>
</evidence>
<feature type="transmembrane region" description="Helical" evidence="3">
    <location>
        <begin position="279"/>
        <end position="303"/>
    </location>
</feature>
<sequence>MIVLLGSVCLLVGCLLSTLGACISCDRLTKRIFDRLCVSIYLLNILILVALVRSDFSLSYVFNHSHSQLSYGMKIAALWGASSGTWLLMIGLFTLWCHALSSKLHTFNYLWLRYVMGFLALMLWGLYLIDSPFSANMLPVSQGLDLNPLLQDTGMMIHPPILLAGYVGSMVPFFLGKAGDSQEIRVVLRQQLRIAFSLLTLGILLGAWWSYRVLGWGGYWAWDPVENASLLPWAMLLIMLHTLKQRLDAKFLFLAWLSAWLTLIAMMTVRSGMLESVHAFSLSTMAGLFFTGLVVVFFAVGLFDRDAWPNARAIVRSDPVAKLWLIFVCVMLSTLLLPPILSSKGLYIIAPSFYQYVIPLWLCYLLSALQSMQKKRVIWTLLAFVFLLFWYYANWVLGAFVLTLALGALVELRAQNWRMRLVHGGFILMCIFICLHAVTQQSVVYTLGAGSEVAVAQDIDLRFDHLNYYENGHVSVYEAQLSLFEYGDQLSLKPKLRYHPSRDMVVAKPDLFVGLFREWYVTLNEVDEQGTAIITLQKHYYLRIVLLSVLFMISGLLLRRNAYEN</sequence>
<reference evidence="5 6" key="1">
    <citation type="journal article" date="2022" name="Nat. Microbiol.">
        <title>The microbiome of a bacterivorous marine choanoflagellate contains a resource-demanding obligate bacterial associate.</title>
        <authorList>
            <person name="Needham D.M."/>
            <person name="Poirier C."/>
            <person name="Bachy C."/>
            <person name="George E.E."/>
            <person name="Wilken S."/>
            <person name="Yung C.C.M."/>
            <person name="Limardo A.J."/>
            <person name="Morando M."/>
            <person name="Sudek L."/>
            <person name="Malmstrom R.R."/>
            <person name="Keeling P.J."/>
            <person name="Santoro A.E."/>
            <person name="Worden A.Z."/>
        </authorList>
    </citation>
    <scope>NUCLEOTIDE SEQUENCE [LARGE SCALE GENOMIC DNA]</scope>
    <source>
        <strain evidence="5 6">Comchoano-1</strain>
    </source>
</reference>
<dbReference type="Proteomes" id="UP001055955">
    <property type="component" value="Chromosome"/>
</dbReference>
<keyword evidence="3" id="KW-1133">Transmembrane helix</keyword>
<proteinExistence type="inferred from homology"/>
<gene>
    <name evidence="5" type="primary">ccsA</name>
    <name evidence="5" type="ORF">MMH89_02015</name>
</gene>
<evidence type="ECO:0000313" key="6">
    <source>
        <dbReference type="Proteomes" id="UP001055955"/>
    </source>
</evidence>
<feature type="transmembrane region" description="Helical" evidence="3">
    <location>
        <begin position="421"/>
        <end position="438"/>
    </location>
</feature>
<feature type="transmembrane region" description="Helical" evidence="3">
    <location>
        <begin position="111"/>
        <end position="129"/>
    </location>
</feature>
<organism evidence="5 6">
    <name type="scientific">Candidatus Comchoanobacter bicostacola</name>
    <dbReference type="NCBI Taxonomy" id="2919598"/>
    <lineage>
        <taxon>Bacteria</taxon>
        <taxon>Pseudomonadati</taxon>
        <taxon>Pseudomonadota</taxon>
        <taxon>Gammaproteobacteria</taxon>
        <taxon>Candidatus Comchoanobacterales</taxon>
        <taxon>Candidatus Comchoanobacteraceae</taxon>
        <taxon>Candidatus Comchoanobacter</taxon>
    </lineage>
</organism>
<feature type="transmembrane region" description="Helical" evidence="3">
    <location>
        <begin position="353"/>
        <end position="369"/>
    </location>
</feature>
<dbReference type="InterPro" id="IPR003567">
    <property type="entry name" value="Cyt_c_biogenesis"/>
</dbReference>
<feature type="transmembrane region" description="Helical" evidence="3">
    <location>
        <begin position="381"/>
        <end position="409"/>
    </location>
</feature>
<dbReference type="EMBL" id="CP092900">
    <property type="protein sequence ID" value="UTC24924.1"/>
    <property type="molecule type" value="Genomic_DNA"/>
</dbReference>
<comment type="similarity">
    <text evidence="1">Belongs to the CcmF/CycK/Ccl1/NrfE/CcsA family.</text>
</comment>
<feature type="transmembrane region" description="Helical" evidence="3">
    <location>
        <begin position="540"/>
        <end position="558"/>
    </location>
</feature>
<dbReference type="InterPro" id="IPR002541">
    <property type="entry name" value="Cyt_c_assembly"/>
</dbReference>
<dbReference type="PANTHER" id="PTHR43653">
    <property type="entry name" value="CYTOCHROME C ASSEMBLY PROTEIN-RELATED"/>
    <property type="match status" value="1"/>
</dbReference>
<feature type="transmembrane region" description="Helical" evidence="3">
    <location>
        <begin position="323"/>
        <end position="341"/>
    </location>
</feature>
<evidence type="ECO:0000259" key="4">
    <source>
        <dbReference type="Pfam" id="PF01578"/>
    </source>
</evidence>
<keyword evidence="6" id="KW-1185">Reference proteome</keyword>
<name>A0ABY5DMH2_9GAMM</name>
<feature type="domain" description="Cytochrome c assembly protein" evidence="4">
    <location>
        <begin position="86"/>
        <end position="271"/>
    </location>
</feature>
<feature type="transmembrane region" description="Helical" evidence="3">
    <location>
        <begin position="192"/>
        <end position="211"/>
    </location>
</feature>